<keyword evidence="1" id="KW-0812">Transmembrane</keyword>
<feature type="transmembrane region" description="Helical" evidence="1">
    <location>
        <begin position="72"/>
        <end position="95"/>
    </location>
</feature>
<gene>
    <name evidence="2" type="ORF">AVDCRST_MAG37-2608</name>
</gene>
<reference evidence="2" key="1">
    <citation type="submission" date="2020-02" db="EMBL/GenBank/DDBJ databases">
        <authorList>
            <person name="Meier V. D."/>
        </authorList>
    </citation>
    <scope>NUCLEOTIDE SEQUENCE</scope>
    <source>
        <strain evidence="2">AVDCRST_MAG37</strain>
    </source>
</reference>
<evidence type="ECO:0000313" key="2">
    <source>
        <dbReference type="EMBL" id="CAA9453199.1"/>
    </source>
</evidence>
<sequence length="123" mass="13201">MVASLTRPAALLRAEGAVLLALSVMLYALGETSWTLFLMLALAPDLSMLGYLKDSRVGALSYNLGHIYPLPAALVAFGVLAGRPLYVSLGLIWFAHIGFDRMMGFGLKYPTGFGDTHLGQIGR</sequence>
<proteinExistence type="predicted"/>
<dbReference type="AlphaFoldDB" id="A0A6J4QRS8"/>
<dbReference type="InterPro" id="IPR025356">
    <property type="entry name" value="DUF4260"/>
</dbReference>
<accession>A0A6J4QRS8</accession>
<keyword evidence="1" id="KW-0472">Membrane</keyword>
<name>A0A6J4QRS8_9ACTN</name>
<dbReference type="EMBL" id="CADCVD010000128">
    <property type="protein sequence ID" value="CAA9453199.1"/>
    <property type="molecule type" value="Genomic_DNA"/>
</dbReference>
<protein>
    <submittedName>
        <fullName evidence="2">Mlr5572 protein</fullName>
    </submittedName>
</protein>
<evidence type="ECO:0000256" key="1">
    <source>
        <dbReference type="SAM" id="Phobius"/>
    </source>
</evidence>
<dbReference type="Pfam" id="PF14079">
    <property type="entry name" value="DUF4260"/>
    <property type="match status" value="1"/>
</dbReference>
<organism evidence="2">
    <name type="scientific">uncultured Rubrobacteraceae bacterium</name>
    <dbReference type="NCBI Taxonomy" id="349277"/>
    <lineage>
        <taxon>Bacteria</taxon>
        <taxon>Bacillati</taxon>
        <taxon>Actinomycetota</taxon>
        <taxon>Rubrobacteria</taxon>
        <taxon>Rubrobacterales</taxon>
        <taxon>Rubrobacteraceae</taxon>
        <taxon>environmental samples</taxon>
    </lineage>
</organism>
<keyword evidence="1" id="KW-1133">Transmembrane helix</keyword>